<dbReference type="Gene3D" id="3.60.130.10">
    <property type="entry name" value="Clavaminate synthase-like"/>
    <property type="match status" value="1"/>
</dbReference>
<feature type="domain" description="TauD/TfdA-like" evidence="3">
    <location>
        <begin position="331"/>
        <end position="577"/>
    </location>
</feature>
<dbReference type="InterPro" id="IPR003819">
    <property type="entry name" value="TauD/TfdA-like"/>
</dbReference>
<keyword evidence="1" id="KW-0560">Oxidoreductase</keyword>
<dbReference type="RefSeq" id="XP_045951861.1">
    <property type="nucleotide sequence ID" value="XM_046106062.1"/>
</dbReference>
<accession>A0A9P8UAZ8</accession>
<dbReference type="GO" id="GO:0016491">
    <property type="term" value="F:oxidoreductase activity"/>
    <property type="evidence" value="ECO:0007669"/>
    <property type="project" value="UniProtKB-KW"/>
</dbReference>
<name>A0A9P8UAZ8_9PEZI</name>
<dbReference type="GeneID" id="70134953"/>
<evidence type="ECO:0000313" key="4">
    <source>
        <dbReference type="EMBL" id="KAH6645347.1"/>
    </source>
</evidence>
<evidence type="ECO:0000256" key="2">
    <source>
        <dbReference type="SAM" id="MobiDB-lite"/>
    </source>
</evidence>
<organism evidence="4 5">
    <name type="scientific">Truncatella angustata</name>
    <dbReference type="NCBI Taxonomy" id="152316"/>
    <lineage>
        <taxon>Eukaryota</taxon>
        <taxon>Fungi</taxon>
        <taxon>Dikarya</taxon>
        <taxon>Ascomycota</taxon>
        <taxon>Pezizomycotina</taxon>
        <taxon>Sordariomycetes</taxon>
        <taxon>Xylariomycetidae</taxon>
        <taxon>Amphisphaeriales</taxon>
        <taxon>Sporocadaceae</taxon>
        <taxon>Truncatella</taxon>
    </lineage>
</organism>
<proteinExistence type="predicted"/>
<comment type="caution">
    <text evidence="4">The sequence shown here is derived from an EMBL/GenBank/DDBJ whole genome shotgun (WGS) entry which is preliminary data.</text>
</comment>
<evidence type="ECO:0000313" key="5">
    <source>
        <dbReference type="Proteomes" id="UP000758603"/>
    </source>
</evidence>
<evidence type="ECO:0000256" key="1">
    <source>
        <dbReference type="ARBA" id="ARBA00023002"/>
    </source>
</evidence>
<dbReference type="EMBL" id="JAGPXC010000011">
    <property type="protein sequence ID" value="KAH6645347.1"/>
    <property type="molecule type" value="Genomic_DNA"/>
</dbReference>
<dbReference type="SUPFAM" id="SSF51197">
    <property type="entry name" value="Clavaminate synthase-like"/>
    <property type="match status" value="1"/>
</dbReference>
<sequence>MGQSPHLRRWSDNQAKRNPNQALRDQPAGKACYGEEEAQPAKPDDMPVNDIVTRAVVLSLSISGYTRGADSTGPLPNGYHPRDRDRYNIASDPGGGVRRYETLFLYQVFYCSVMGPYLPGLLATQNGPIVFFLAPQHVYDSMTLKDLKDRKCFSLLALTSRDKGSTVTPKVAWKIELLHTLLAVIPNLVAWLFLPMGPLYGGKSVRLVKGPRIAENKKGSPYGVFRTDDFNRIACFADPDSYQVPSFTDSPTVCQATPMLWQLFRMRPLVRRACSLSLSTKLRDQSHCREAHTYAAEAATAIHSYTGSSTVQPLKVPHLTAPTIEHSTQQNHVRKVHEQLWQHGILKISLGFLDADSQYLRQLVLNLHQRHRHQLPISHSASRGWFWDVRPESVSFQTTNHRARSETMEEFPWHTDCSYEEMPPRYFALQVLQHDKFGGGTLSAMNIQRLNQSLSPSTQASLMRPEYCINIPKEFVKDPAKQKIVGNLMAIDQESQSCMIRFRRDIITPLTGRASKALEELDVCLQSTGAAAQSESPFVVHLTAADFPTGTIIMMDNRRWLHARNHINDPKRHLRRIRWDAIPFPGNDETMGVD</sequence>
<gene>
    <name evidence="4" type="ORF">BKA67DRAFT_651167</name>
</gene>
<dbReference type="InterPro" id="IPR042098">
    <property type="entry name" value="TauD-like_sf"/>
</dbReference>
<dbReference type="OrthoDB" id="2960375at2759"/>
<protein>
    <recommendedName>
        <fullName evidence="3">TauD/TfdA-like domain-containing protein</fullName>
    </recommendedName>
</protein>
<reference evidence="4" key="1">
    <citation type="journal article" date="2021" name="Nat. Commun.">
        <title>Genetic determinants of endophytism in the Arabidopsis root mycobiome.</title>
        <authorList>
            <person name="Mesny F."/>
            <person name="Miyauchi S."/>
            <person name="Thiergart T."/>
            <person name="Pickel B."/>
            <person name="Atanasova L."/>
            <person name="Karlsson M."/>
            <person name="Huettel B."/>
            <person name="Barry K.W."/>
            <person name="Haridas S."/>
            <person name="Chen C."/>
            <person name="Bauer D."/>
            <person name="Andreopoulos W."/>
            <person name="Pangilinan J."/>
            <person name="LaButti K."/>
            <person name="Riley R."/>
            <person name="Lipzen A."/>
            <person name="Clum A."/>
            <person name="Drula E."/>
            <person name="Henrissat B."/>
            <person name="Kohler A."/>
            <person name="Grigoriev I.V."/>
            <person name="Martin F.M."/>
            <person name="Hacquard S."/>
        </authorList>
    </citation>
    <scope>NUCLEOTIDE SEQUENCE</scope>
    <source>
        <strain evidence="4">MPI-SDFR-AT-0073</strain>
    </source>
</reference>
<keyword evidence="5" id="KW-1185">Reference proteome</keyword>
<feature type="region of interest" description="Disordered" evidence="2">
    <location>
        <begin position="1"/>
        <end position="47"/>
    </location>
</feature>
<dbReference type="Pfam" id="PF02668">
    <property type="entry name" value="TauD"/>
    <property type="match status" value="1"/>
</dbReference>
<evidence type="ECO:0000259" key="3">
    <source>
        <dbReference type="Pfam" id="PF02668"/>
    </source>
</evidence>
<dbReference type="Proteomes" id="UP000758603">
    <property type="component" value="Unassembled WGS sequence"/>
</dbReference>
<dbReference type="AlphaFoldDB" id="A0A9P8UAZ8"/>